<sequence>MYHHEACVAYVKQAYIGYKIEKNIEIPKREKKEYARFIRPQSCFWFSFPSSYSIDDKSPHALAQELGVRIMVKIRPQSCFWFPFPSSYSIDDKSPHALAQELGVRIMVKIRDRVEKYHAWFPPVLSFYRYHPARYDRAQPKKVNA</sequence>
<gene>
    <name evidence="1" type="ORF">ACH5RR_033321</name>
</gene>
<evidence type="ECO:0000313" key="1">
    <source>
        <dbReference type="EMBL" id="KAL3507939.1"/>
    </source>
</evidence>
<reference evidence="1 2" key="1">
    <citation type="submission" date="2024-11" db="EMBL/GenBank/DDBJ databases">
        <title>A near-complete genome assembly of Cinchona calisaya.</title>
        <authorList>
            <person name="Lian D.C."/>
            <person name="Zhao X.W."/>
            <person name="Wei L."/>
        </authorList>
    </citation>
    <scope>NUCLEOTIDE SEQUENCE [LARGE SCALE GENOMIC DNA]</scope>
    <source>
        <tissue evidence="1">Nenye</tissue>
    </source>
</reference>
<accession>A0ABD2YPP7</accession>
<keyword evidence="2" id="KW-1185">Reference proteome</keyword>
<protein>
    <submittedName>
        <fullName evidence="1">Uncharacterized protein</fullName>
    </submittedName>
</protein>
<evidence type="ECO:0000313" key="2">
    <source>
        <dbReference type="Proteomes" id="UP001630127"/>
    </source>
</evidence>
<dbReference type="AlphaFoldDB" id="A0ABD2YPP7"/>
<dbReference type="EMBL" id="JBJUIK010000013">
    <property type="protein sequence ID" value="KAL3507939.1"/>
    <property type="molecule type" value="Genomic_DNA"/>
</dbReference>
<proteinExistence type="predicted"/>
<name>A0ABD2YPP7_9GENT</name>
<dbReference type="Proteomes" id="UP001630127">
    <property type="component" value="Unassembled WGS sequence"/>
</dbReference>
<organism evidence="1 2">
    <name type="scientific">Cinchona calisaya</name>
    <dbReference type="NCBI Taxonomy" id="153742"/>
    <lineage>
        <taxon>Eukaryota</taxon>
        <taxon>Viridiplantae</taxon>
        <taxon>Streptophyta</taxon>
        <taxon>Embryophyta</taxon>
        <taxon>Tracheophyta</taxon>
        <taxon>Spermatophyta</taxon>
        <taxon>Magnoliopsida</taxon>
        <taxon>eudicotyledons</taxon>
        <taxon>Gunneridae</taxon>
        <taxon>Pentapetalae</taxon>
        <taxon>asterids</taxon>
        <taxon>lamiids</taxon>
        <taxon>Gentianales</taxon>
        <taxon>Rubiaceae</taxon>
        <taxon>Cinchonoideae</taxon>
        <taxon>Cinchoneae</taxon>
        <taxon>Cinchona</taxon>
    </lineage>
</organism>
<comment type="caution">
    <text evidence="1">The sequence shown here is derived from an EMBL/GenBank/DDBJ whole genome shotgun (WGS) entry which is preliminary data.</text>
</comment>